<sequence length="156" mass="16514">MNRMVGMWREGRLFIRDALHSVSTGTSFAVAVDPGAPGGLRFGDTFDLDAEAVADPERFTSIDVTGSHPLPDGGALRWGEGSHGSEGFAARVASDGDPVWILHLEESNPFVRVFVTGDEATFESSSGVRVTPGIDAPGLPGPPPMTADDRRHRAGE</sequence>
<organism evidence="2 3">
    <name type="scientific">Streptomyces calidiresistens</name>
    <dbReference type="NCBI Taxonomy" id="1485586"/>
    <lineage>
        <taxon>Bacteria</taxon>
        <taxon>Bacillati</taxon>
        <taxon>Actinomycetota</taxon>
        <taxon>Actinomycetes</taxon>
        <taxon>Kitasatosporales</taxon>
        <taxon>Streptomycetaceae</taxon>
        <taxon>Streptomyces</taxon>
    </lineage>
</organism>
<protein>
    <submittedName>
        <fullName evidence="2">Uncharacterized protein</fullName>
    </submittedName>
</protein>
<accession>A0A7W3T0V9</accession>
<evidence type="ECO:0000313" key="2">
    <source>
        <dbReference type="EMBL" id="MBB0228865.1"/>
    </source>
</evidence>
<feature type="region of interest" description="Disordered" evidence="1">
    <location>
        <begin position="124"/>
        <end position="156"/>
    </location>
</feature>
<comment type="caution">
    <text evidence="2">The sequence shown here is derived from an EMBL/GenBank/DDBJ whole genome shotgun (WGS) entry which is preliminary data.</text>
</comment>
<gene>
    <name evidence="2" type="ORF">FOE67_04895</name>
</gene>
<evidence type="ECO:0000313" key="3">
    <source>
        <dbReference type="Proteomes" id="UP000530234"/>
    </source>
</evidence>
<proteinExistence type="predicted"/>
<keyword evidence="3" id="KW-1185">Reference proteome</keyword>
<dbReference type="AlphaFoldDB" id="A0A7W3T0V9"/>
<dbReference type="EMBL" id="VKHS01000060">
    <property type="protein sequence ID" value="MBB0228865.1"/>
    <property type="molecule type" value="Genomic_DNA"/>
</dbReference>
<name>A0A7W3T0V9_9ACTN</name>
<feature type="compositionally biased region" description="Basic and acidic residues" evidence="1">
    <location>
        <begin position="147"/>
        <end position="156"/>
    </location>
</feature>
<reference evidence="3" key="1">
    <citation type="submission" date="2019-10" db="EMBL/GenBank/DDBJ databases">
        <title>Streptomyces sp. nov., a novel actinobacterium isolated from alkaline environment.</title>
        <authorList>
            <person name="Golinska P."/>
        </authorList>
    </citation>
    <scope>NUCLEOTIDE SEQUENCE [LARGE SCALE GENOMIC DNA]</scope>
    <source>
        <strain evidence="3">DSM 42108</strain>
    </source>
</reference>
<evidence type="ECO:0000256" key="1">
    <source>
        <dbReference type="SAM" id="MobiDB-lite"/>
    </source>
</evidence>
<dbReference type="RefSeq" id="WP_182660803.1">
    <property type="nucleotide sequence ID" value="NZ_VKHS01000060.1"/>
</dbReference>
<dbReference type="Proteomes" id="UP000530234">
    <property type="component" value="Unassembled WGS sequence"/>
</dbReference>